<gene>
    <name evidence="2" type="ORF">GCM10010439_30600</name>
</gene>
<comment type="similarity">
    <text evidence="1">Belongs to the LOR family.</text>
</comment>
<dbReference type="Proteomes" id="UP001501842">
    <property type="component" value="Unassembled WGS sequence"/>
</dbReference>
<accession>A0ABN3U9Y2</accession>
<reference evidence="2 3" key="1">
    <citation type="journal article" date="2019" name="Int. J. Syst. Evol. Microbiol.">
        <title>The Global Catalogue of Microorganisms (GCM) 10K type strain sequencing project: providing services to taxonomists for standard genome sequencing and annotation.</title>
        <authorList>
            <consortium name="The Broad Institute Genomics Platform"/>
            <consortium name="The Broad Institute Genome Sequencing Center for Infectious Disease"/>
            <person name="Wu L."/>
            <person name="Ma J."/>
        </authorList>
    </citation>
    <scope>NUCLEOTIDE SEQUENCE [LARGE SCALE GENOMIC DNA]</scope>
    <source>
        <strain evidence="2 3">JCM 8201</strain>
    </source>
</reference>
<name>A0ABN3U9Y2_9ACTN</name>
<evidence type="ECO:0000256" key="1">
    <source>
        <dbReference type="ARBA" id="ARBA00005437"/>
    </source>
</evidence>
<dbReference type="Pfam" id="PF04525">
    <property type="entry name" value="LOR"/>
    <property type="match status" value="1"/>
</dbReference>
<dbReference type="InterPro" id="IPR025659">
    <property type="entry name" value="Tubby-like_C"/>
</dbReference>
<comment type="caution">
    <text evidence="2">The sequence shown here is derived from an EMBL/GenBank/DDBJ whole genome shotgun (WGS) entry which is preliminary data.</text>
</comment>
<evidence type="ECO:0000313" key="2">
    <source>
        <dbReference type="EMBL" id="GAA2726807.1"/>
    </source>
</evidence>
<dbReference type="InterPro" id="IPR038595">
    <property type="entry name" value="LOR_sf"/>
</dbReference>
<keyword evidence="3" id="KW-1185">Reference proteome</keyword>
<dbReference type="EMBL" id="BAAATZ010000012">
    <property type="protein sequence ID" value="GAA2726807.1"/>
    <property type="molecule type" value="Genomic_DNA"/>
</dbReference>
<dbReference type="InterPro" id="IPR007612">
    <property type="entry name" value="LOR"/>
</dbReference>
<proteinExistence type="inferred from homology"/>
<sequence>MRYRVQDKAFSMGDDSWIEDEQGRKAFLLDGKLLRVSQTYELKDGTGEVLLVIRKKVVALRETMVVERDGGAVAKVHEKVKIVRERFCVDLKGGEEWTATGDFLGKEYEVDRDSDGVRVALVSRKWLRLRDVYTVNVSEGFDVPLVLAVAVAVDALARAGRDR</sequence>
<evidence type="ECO:0000313" key="3">
    <source>
        <dbReference type="Proteomes" id="UP001501842"/>
    </source>
</evidence>
<organism evidence="2 3">
    <name type="scientific">Actinocorallia aurantiaca</name>
    <dbReference type="NCBI Taxonomy" id="46204"/>
    <lineage>
        <taxon>Bacteria</taxon>
        <taxon>Bacillati</taxon>
        <taxon>Actinomycetota</taxon>
        <taxon>Actinomycetes</taxon>
        <taxon>Streptosporangiales</taxon>
        <taxon>Thermomonosporaceae</taxon>
        <taxon>Actinocorallia</taxon>
    </lineage>
</organism>
<dbReference type="SUPFAM" id="SSF54518">
    <property type="entry name" value="Tubby C-terminal domain-like"/>
    <property type="match status" value="1"/>
</dbReference>
<dbReference type="Gene3D" id="2.40.160.200">
    <property type="entry name" value="LURP1-related"/>
    <property type="match status" value="1"/>
</dbReference>
<protein>
    <submittedName>
        <fullName evidence="2">LURP-one-related/scramblase family protein</fullName>
    </submittedName>
</protein>
<dbReference type="RefSeq" id="WP_344451038.1">
    <property type="nucleotide sequence ID" value="NZ_BAAATZ010000012.1"/>
</dbReference>